<dbReference type="InterPro" id="IPR038723">
    <property type="entry name" value="ArnR1-like_HTH"/>
</dbReference>
<dbReference type="Gene3D" id="1.10.10.10">
    <property type="entry name" value="Winged helix-like DNA-binding domain superfamily/Winged helix DNA-binding domain"/>
    <property type="match status" value="1"/>
</dbReference>
<dbReference type="KEGG" id="sjv:SJAV_23680"/>
<protein>
    <recommendedName>
        <fullName evidence="1">ArnR1-like winged helix-turn-helix domain-containing protein</fullName>
    </recommendedName>
</protein>
<dbReference type="SUPFAM" id="SSF46785">
    <property type="entry name" value="Winged helix' DNA-binding domain"/>
    <property type="match status" value="1"/>
</dbReference>
<reference evidence="2" key="1">
    <citation type="submission" date="2024-03" db="EMBL/GenBank/DDBJ databases">
        <title>Complete genome sequence of Sulfurisphaera javensis strain KD-1.</title>
        <authorList>
            <person name="Sakai H."/>
            <person name="Nur N."/>
            <person name="Suwanto A."/>
            <person name="Kurosawa N."/>
        </authorList>
    </citation>
    <scope>NUCLEOTIDE SEQUENCE</scope>
    <source>
        <strain evidence="2">KD-1</strain>
    </source>
</reference>
<dbReference type="Pfam" id="PF14947">
    <property type="entry name" value="HTH_45"/>
    <property type="match status" value="1"/>
</dbReference>
<evidence type="ECO:0000259" key="1">
    <source>
        <dbReference type="Pfam" id="PF14947"/>
    </source>
</evidence>
<gene>
    <name evidence="2" type="ORF">SJAV_23680</name>
</gene>
<dbReference type="InterPro" id="IPR036388">
    <property type="entry name" value="WH-like_DNA-bd_sf"/>
</dbReference>
<name>A0AAT9GUE5_9CREN</name>
<proteinExistence type="predicted"/>
<evidence type="ECO:0000313" key="2">
    <source>
        <dbReference type="EMBL" id="BFH74424.1"/>
    </source>
</evidence>
<dbReference type="AlphaFoldDB" id="A0AAT9GUE5"/>
<dbReference type="InterPro" id="IPR036390">
    <property type="entry name" value="WH_DNA-bd_sf"/>
</dbReference>
<feature type="domain" description="ArnR1-like winged helix-turn-helix" evidence="1">
    <location>
        <begin position="8"/>
        <end position="73"/>
    </location>
</feature>
<organism evidence="2">
    <name type="scientific">Sulfurisphaera javensis</name>
    <dbReference type="NCBI Taxonomy" id="2049879"/>
    <lineage>
        <taxon>Archaea</taxon>
        <taxon>Thermoproteota</taxon>
        <taxon>Thermoprotei</taxon>
        <taxon>Sulfolobales</taxon>
        <taxon>Sulfolobaceae</taxon>
        <taxon>Sulfurisphaera</taxon>
    </lineage>
</organism>
<dbReference type="EMBL" id="AP031322">
    <property type="protein sequence ID" value="BFH74424.1"/>
    <property type="molecule type" value="Genomic_DNA"/>
</dbReference>
<sequence length="88" mass="10015">MMYEIKLILEAIKEGHVNPGEVVIYTGLPRYEVLALFHVLEDLGLIETIYSKGSHKVYRLTPKGEEILEALEKGMQIELNVKKETSLT</sequence>
<accession>A0AAT9GUE5</accession>